<proteinExistence type="predicted"/>
<sequence>MEELTGVCRQETCCVEKALKNGSEEACVKCRDQGAAWDLITAAYNQGSPGDGALRAWVAVPAVSWQKAVPALRETPAPCWTGALANASLEREQGMSHGQRSRGSGQSDPGQGAFMSVPQPPGSADDNVPVSHSISTTQDANSVEGTVACIVHRLAWPMREAQKSGKKVLKQKSLIYYRLALFILRRLWLKEAGQGAAGYAHGHSYVSWGQKWSTISSLLPAVDQLGGRCINSTLSIGTDDQEVTLQIPEYCRHLKQHKLKEKALLEVSEMSLTVAEKGQNPKLKTSKLVWVGRDLKDHRVPPPCHGQGCLPLEQAAQSPIQPGLEHFQGWGIHNFSGNLFQCLTALIVKNFFLISNLNLTFFQFKAITPCPITTCPCQKSLSSFPVGPLQVLEGCYKVSPEPSLLQAEQPQLSQPVFIGEVFQPSDHLGGPPLDLLQQVHVLLMLGAPELDTVLQDTVGFLGCKCTLLGHVELLINNIPKPAFNPFSAQPVFVLGIALTHVQDLALGLIELHDVCTGPPLKPVKVPLDGIPSLQCVDCTTQLGVVSKLAEGALNPTAPVTDKDVKRCRSQYPAP</sequence>
<name>A0AAN7ML78_MYCAM</name>
<reference evidence="2 3" key="1">
    <citation type="journal article" date="2023" name="J. Hered.">
        <title>Chromosome-level genome of the wood stork (Mycteria americana) provides insight into avian chromosome evolution.</title>
        <authorList>
            <person name="Flamio R. Jr."/>
            <person name="Ramstad K.M."/>
        </authorList>
    </citation>
    <scope>NUCLEOTIDE SEQUENCE [LARGE SCALE GENOMIC DNA]</scope>
    <source>
        <strain evidence="2">JAX WOST 10</strain>
    </source>
</reference>
<evidence type="ECO:0000256" key="1">
    <source>
        <dbReference type="SAM" id="MobiDB-lite"/>
    </source>
</evidence>
<organism evidence="2 3">
    <name type="scientific">Mycteria americana</name>
    <name type="common">Wood stork</name>
    <dbReference type="NCBI Taxonomy" id="33587"/>
    <lineage>
        <taxon>Eukaryota</taxon>
        <taxon>Metazoa</taxon>
        <taxon>Chordata</taxon>
        <taxon>Craniata</taxon>
        <taxon>Vertebrata</taxon>
        <taxon>Euteleostomi</taxon>
        <taxon>Archelosauria</taxon>
        <taxon>Archosauria</taxon>
        <taxon>Dinosauria</taxon>
        <taxon>Saurischia</taxon>
        <taxon>Theropoda</taxon>
        <taxon>Coelurosauria</taxon>
        <taxon>Aves</taxon>
        <taxon>Neognathae</taxon>
        <taxon>Neoaves</taxon>
        <taxon>Aequornithes</taxon>
        <taxon>Ciconiiformes</taxon>
        <taxon>Ciconiidae</taxon>
        <taxon>Mycteria</taxon>
    </lineage>
</organism>
<keyword evidence="3" id="KW-1185">Reference proteome</keyword>
<gene>
    <name evidence="2" type="ORF">QYF61_000129</name>
</gene>
<protein>
    <submittedName>
        <fullName evidence="2">Uncharacterized protein</fullName>
    </submittedName>
</protein>
<dbReference type="Proteomes" id="UP001333110">
    <property type="component" value="Unassembled WGS sequence"/>
</dbReference>
<evidence type="ECO:0000313" key="2">
    <source>
        <dbReference type="EMBL" id="KAK4808149.1"/>
    </source>
</evidence>
<evidence type="ECO:0000313" key="3">
    <source>
        <dbReference type="Proteomes" id="UP001333110"/>
    </source>
</evidence>
<dbReference type="EMBL" id="JAUNZN010000025">
    <property type="protein sequence ID" value="KAK4808149.1"/>
    <property type="molecule type" value="Genomic_DNA"/>
</dbReference>
<feature type="region of interest" description="Disordered" evidence="1">
    <location>
        <begin position="91"/>
        <end position="139"/>
    </location>
</feature>
<comment type="caution">
    <text evidence="2">The sequence shown here is derived from an EMBL/GenBank/DDBJ whole genome shotgun (WGS) entry which is preliminary data.</text>
</comment>
<feature type="compositionally biased region" description="Polar residues" evidence="1">
    <location>
        <begin position="130"/>
        <end position="139"/>
    </location>
</feature>
<feature type="compositionally biased region" description="Low complexity" evidence="1">
    <location>
        <begin position="95"/>
        <end position="112"/>
    </location>
</feature>
<dbReference type="AlphaFoldDB" id="A0AAN7ML78"/>
<accession>A0AAN7ML78</accession>